<reference evidence="2 3" key="1">
    <citation type="submission" date="2019-08" db="EMBL/GenBank/DDBJ databases">
        <title>Carotenoids and Carotenoid Binding Proteins in the Halophilic Cyanobacterium Euhalothece sp. ZM00.</title>
        <authorList>
            <person name="Cho S.M."/>
            <person name="Song J.Y."/>
            <person name="Park Y.-I."/>
        </authorList>
    </citation>
    <scope>NUCLEOTIDE SEQUENCE [LARGE SCALE GENOMIC DNA]</scope>
    <source>
        <strain evidence="2 3">Z-M001</strain>
    </source>
</reference>
<dbReference type="RefSeq" id="WP_146295189.1">
    <property type="nucleotide sequence ID" value="NZ_CP042326.1"/>
</dbReference>
<dbReference type="KEGG" id="enn:FRE64_06380"/>
<proteinExistence type="predicted"/>
<keyword evidence="1" id="KW-0472">Membrane</keyword>
<protein>
    <submittedName>
        <fullName evidence="2">Uncharacterized protein</fullName>
    </submittedName>
</protein>
<sequence>MPEIVSFSPEDFTSFSQYNNTVVIAQAIEDPDVLQQIEDGWNNFIESGQVWALIIGFFLGYLLRTFIS</sequence>
<evidence type="ECO:0000256" key="1">
    <source>
        <dbReference type="SAM" id="Phobius"/>
    </source>
</evidence>
<feature type="transmembrane region" description="Helical" evidence="1">
    <location>
        <begin position="50"/>
        <end position="67"/>
    </location>
</feature>
<dbReference type="AlphaFoldDB" id="A0A5B8NN60"/>
<dbReference type="OrthoDB" id="532853at2"/>
<keyword evidence="3" id="KW-1185">Reference proteome</keyword>
<name>A0A5B8NN60_9CHRO</name>
<dbReference type="EMBL" id="CP042326">
    <property type="protein sequence ID" value="QDZ39589.1"/>
    <property type="molecule type" value="Genomic_DNA"/>
</dbReference>
<keyword evidence="1" id="KW-1133">Transmembrane helix</keyword>
<keyword evidence="1" id="KW-0812">Transmembrane</keyword>
<gene>
    <name evidence="2" type="ORF">FRE64_06380</name>
</gene>
<dbReference type="Proteomes" id="UP000318453">
    <property type="component" value="Chromosome"/>
</dbReference>
<organism evidence="2 3">
    <name type="scientific">Euhalothece natronophila Z-M001</name>
    <dbReference type="NCBI Taxonomy" id="522448"/>
    <lineage>
        <taxon>Bacteria</taxon>
        <taxon>Bacillati</taxon>
        <taxon>Cyanobacteriota</taxon>
        <taxon>Cyanophyceae</taxon>
        <taxon>Oscillatoriophycideae</taxon>
        <taxon>Chroococcales</taxon>
        <taxon>Halothecacae</taxon>
        <taxon>Halothece cluster</taxon>
        <taxon>Euhalothece</taxon>
    </lineage>
</organism>
<evidence type="ECO:0000313" key="2">
    <source>
        <dbReference type="EMBL" id="QDZ39589.1"/>
    </source>
</evidence>
<evidence type="ECO:0000313" key="3">
    <source>
        <dbReference type="Proteomes" id="UP000318453"/>
    </source>
</evidence>
<accession>A0A5B8NN60</accession>